<proteinExistence type="predicted"/>
<comment type="caution">
    <text evidence="3">The sequence shown here is derived from an EMBL/GenBank/DDBJ whole genome shotgun (WGS) entry which is preliminary data.</text>
</comment>
<accession>A0ABV1K322</accession>
<dbReference type="InterPro" id="IPR012296">
    <property type="entry name" value="Nuclease_put_TT1808"/>
</dbReference>
<dbReference type="EMBL" id="JBEDNQ010000001">
    <property type="protein sequence ID" value="MEQ3548861.1"/>
    <property type="molecule type" value="Genomic_DNA"/>
</dbReference>
<dbReference type="RefSeq" id="WP_349295959.1">
    <property type="nucleotide sequence ID" value="NZ_JBEDNQ010000001.1"/>
</dbReference>
<dbReference type="CDD" id="cd06260">
    <property type="entry name" value="DUF820-like"/>
    <property type="match status" value="1"/>
</dbReference>
<evidence type="ECO:0000259" key="2">
    <source>
        <dbReference type="Pfam" id="PF05685"/>
    </source>
</evidence>
<dbReference type="Gene3D" id="3.90.1570.10">
    <property type="entry name" value="tt1808, chain A"/>
    <property type="match status" value="1"/>
</dbReference>
<keyword evidence="4" id="KW-1185">Reference proteome</keyword>
<gene>
    <name evidence="3" type="ORF">WIS52_00130</name>
</gene>
<dbReference type="InterPro" id="IPR011335">
    <property type="entry name" value="Restrct_endonuc-II-like"/>
</dbReference>
<reference evidence="3 4" key="1">
    <citation type="submission" date="2024-03" db="EMBL/GenBank/DDBJ databases">
        <title>Draft genome sequence of Pseudonocardia nematodicida JCM 31783.</title>
        <authorList>
            <person name="Butdee W."/>
            <person name="Duangmal K."/>
        </authorList>
    </citation>
    <scope>NUCLEOTIDE SEQUENCE [LARGE SCALE GENOMIC DNA]</scope>
    <source>
        <strain evidence="3 4">JCM 31783</strain>
    </source>
</reference>
<keyword evidence="3" id="KW-0378">Hydrolase</keyword>
<sequence length="193" mass="21368">MSTVTDQVSEPKLERPTGGWTVEDLDRWPETQVRYELTDGALTVSPSPSNLHQSLSGLLFAHLVGRCPADLAVAQAVEVRFGPQLTRIPDLLVVRSESPGRHWFSPAEVRLAVEIESPGSHVEDRITKPAIYAEHGVGSFWRIELGPVRVRRYGLDPATGGYRELDCPVERLVADEPFPVDVALNDLLPAWAR</sequence>
<name>A0ABV1K322_9PSEU</name>
<dbReference type="Proteomes" id="UP001494902">
    <property type="component" value="Unassembled WGS sequence"/>
</dbReference>
<evidence type="ECO:0000313" key="3">
    <source>
        <dbReference type="EMBL" id="MEQ3548861.1"/>
    </source>
</evidence>
<dbReference type="PANTHER" id="PTHR35400:SF3">
    <property type="entry name" value="SLL1072 PROTEIN"/>
    <property type="match status" value="1"/>
</dbReference>
<dbReference type="SUPFAM" id="SSF52980">
    <property type="entry name" value="Restriction endonuclease-like"/>
    <property type="match status" value="1"/>
</dbReference>
<feature type="domain" description="Putative restriction endonuclease" evidence="2">
    <location>
        <begin position="22"/>
        <end position="184"/>
    </location>
</feature>
<dbReference type="Pfam" id="PF05685">
    <property type="entry name" value="Uma2"/>
    <property type="match status" value="1"/>
</dbReference>
<feature type="region of interest" description="Disordered" evidence="1">
    <location>
        <begin position="1"/>
        <end position="20"/>
    </location>
</feature>
<dbReference type="GO" id="GO:0004519">
    <property type="term" value="F:endonuclease activity"/>
    <property type="evidence" value="ECO:0007669"/>
    <property type="project" value="UniProtKB-KW"/>
</dbReference>
<dbReference type="PANTHER" id="PTHR35400">
    <property type="entry name" value="SLR1083 PROTEIN"/>
    <property type="match status" value="1"/>
</dbReference>
<protein>
    <submittedName>
        <fullName evidence="3">Uma2 family endonuclease</fullName>
    </submittedName>
</protein>
<keyword evidence="3" id="KW-0255">Endonuclease</keyword>
<evidence type="ECO:0000256" key="1">
    <source>
        <dbReference type="SAM" id="MobiDB-lite"/>
    </source>
</evidence>
<evidence type="ECO:0000313" key="4">
    <source>
        <dbReference type="Proteomes" id="UP001494902"/>
    </source>
</evidence>
<organism evidence="3 4">
    <name type="scientific">Pseudonocardia nematodicida</name>
    <dbReference type="NCBI Taxonomy" id="1206997"/>
    <lineage>
        <taxon>Bacteria</taxon>
        <taxon>Bacillati</taxon>
        <taxon>Actinomycetota</taxon>
        <taxon>Actinomycetes</taxon>
        <taxon>Pseudonocardiales</taxon>
        <taxon>Pseudonocardiaceae</taxon>
        <taxon>Pseudonocardia</taxon>
    </lineage>
</organism>
<dbReference type="InterPro" id="IPR008538">
    <property type="entry name" value="Uma2"/>
</dbReference>
<keyword evidence="3" id="KW-0540">Nuclease</keyword>